<dbReference type="InterPro" id="IPR029167">
    <property type="entry name" value="Mug117"/>
</dbReference>
<evidence type="ECO:0000313" key="2">
    <source>
        <dbReference type="EMBL" id="KAF3281936.1"/>
    </source>
</evidence>
<dbReference type="Pfam" id="PF15474">
    <property type="entry name" value="MU117"/>
    <property type="match status" value="1"/>
</dbReference>
<feature type="chain" id="PRO_5028933146" evidence="1">
    <location>
        <begin position="26"/>
        <end position="171"/>
    </location>
</feature>
<reference evidence="2 3" key="1">
    <citation type="submission" date="2020-01" db="EMBL/GenBank/DDBJ databases">
        <authorList>
            <person name="Palmer J.M."/>
        </authorList>
    </citation>
    <scope>NUCLEOTIDE SEQUENCE [LARGE SCALE GENOMIC DNA]</scope>
    <source>
        <strain evidence="2 3">TWF970</strain>
    </source>
</reference>
<evidence type="ECO:0000256" key="1">
    <source>
        <dbReference type="SAM" id="SignalP"/>
    </source>
</evidence>
<protein>
    <submittedName>
        <fullName evidence="2">Uncharacterized protein</fullName>
    </submittedName>
</protein>
<organism evidence="2 3">
    <name type="scientific">Orbilia oligospora</name>
    <name type="common">Nematode-trapping fungus</name>
    <name type="synonym">Arthrobotrys oligospora</name>
    <dbReference type="NCBI Taxonomy" id="2813651"/>
    <lineage>
        <taxon>Eukaryota</taxon>
        <taxon>Fungi</taxon>
        <taxon>Dikarya</taxon>
        <taxon>Ascomycota</taxon>
        <taxon>Pezizomycotina</taxon>
        <taxon>Orbiliomycetes</taxon>
        <taxon>Orbiliales</taxon>
        <taxon>Orbiliaceae</taxon>
        <taxon>Orbilia</taxon>
    </lineage>
</organism>
<feature type="signal peptide" evidence="1">
    <location>
        <begin position="1"/>
        <end position="25"/>
    </location>
</feature>
<accession>A0A7C8V9K1</accession>
<dbReference type="OrthoDB" id="1896086at2759"/>
<dbReference type="EMBL" id="JAABOJ010000014">
    <property type="protein sequence ID" value="KAF3281936.1"/>
    <property type="molecule type" value="Genomic_DNA"/>
</dbReference>
<proteinExistence type="predicted"/>
<evidence type="ECO:0000313" key="3">
    <source>
        <dbReference type="Proteomes" id="UP000474640"/>
    </source>
</evidence>
<dbReference type="AlphaFoldDB" id="A0A7C8V9K1"/>
<keyword evidence="1" id="KW-0732">Signal</keyword>
<dbReference type="Proteomes" id="UP000474640">
    <property type="component" value="Unassembled WGS sequence"/>
</dbReference>
<gene>
    <name evidence="2" type="ORF">TWF970_001886</name>
</gene>
<comment type="caution">
    <text evidence="2">The sequence shown here is derived from an EMBL/GenBank/DDBJ whole genome shotgun (WGS) entry which is preliminary data.</text>
</comment>
<sequence>MQFFALSQVFVLLSILQVFMPGALCLPAAQPSTDLQLGAESPNPALEVRTSLEKRDSWDCKGSSNCVGVSADACRRAFSRFLVGPDEVIRREIRYSERYDAIGLHSCLAIYTCSNPADYASAANAGVATGRNLWSKFASIYSSGKCTRCGTAWFWASCRATLNYCSLNCHP</sequence>
<name>A0A7C8V9K1_ORBOL</name>